<sequence length="493" mass="55440">MNELAKDLNEALDASSDIQNVDNTRKHKGRTFVKTKSLPSFGNSSVKMSQLKSDDSESSMDAWIQGKLNFSTNHTDTDDRWGCKVNSHDHPISTWRQYAANVGESDSLNENLCQSRELRRKRKFKRMTVDPPYVAENEGVTLPCVTTFSQKNKRLRNRKSTKLSKLSVKSPKLSKIKTVSQISSKMDDLSMDFKNTVTSSGKRKRCAHERSVECNGCDCKGMNSGKGIASYPCRHSDCSNSKPQDINSSGLSSSESECEALTNDESREADDEHSDFFQESGPSYGVPNFSMWWDENDFIPYDEQFSDPKFDAILSEKFCDLSEAAKRMFAERYKQRQIKSGRRRLGNRVVSTDCNTEEMLPYRPFTNEISCISSSVDSCLTRTPNEKKKRRGMPSSVSAHEFLEVPVSNIPSTNLNFQVYKNWVPGAILGRSGEGIISPTKTCVNAEKWGLEYVYKNSENIILPSSVIYANTGSPPPPPLSPQSLVIKKENDF</sequence>
<dbReference type="InterPro" id="IPR051189">
    <property type="entry name" value="Splicing_assoc_domain"/>
</dbReference>
<dbReference type="PANTHER" id="PTHR14195">
    <property type="entry name" value="G PATCH DOMAIN CONTAINING PROTEIN 2"/>
    <property type="match status" value="1"/>
</dbReference>
<evidence type="ECO:0000313" key="3">
    <source>
        <dbReference type="Proteomes" id="UP000887159"/>
    </source>
</evidence>
<dbReference type="EMBL" id="BMAU01021284">
    <property type="protein sequence ID" value="GFY09043.1"/>
    <property type="molecule type" value="Genomic_DNA"/>
</dbReference>
<dbReference type="Proteomes" id="UP000887159">
    <property type="component" value="Unassembled WGS sequence"/>
</dbReference>
<keyword evidence="3" id="KW-1185">Reference proteome</keyword>
<gene>
    <name evidence="2" type="primary">AVEN_252509_1</name>
    <name evidence="2" type="ORF">TNCV_4662341</name>
</gene>
<proteinExistence type="predicted"/>
<accession>A0A8X6SCS6</accession>
<feature type="region of interest" description="Disordered" evidence="1">
    <location>
        <begin position="19"/>
        <end position="53"/>
    </location>
</feature>
<dbReference type="AlphaFoldDB" id="A0A8X6SCS6"/>
<feature type="region of interest" description="Disordered" evidence="1">
    <location>
        <begin position="241"/>
        <end position="282"/>
    </location>
</feature>
<protein>
    <submittedName>
        <fullName evidence="2">G-patch domain-containing protein</fullName>
    </submittedName>
</protein>
<evidence type="ECO:0000256" key="1">
    <source>
        <dbReference type="SAM" id="MobiDB-lite"/>
    </source>
</evidence>
<feature type="compositionally biased region" description="Polar residues" evidence="1">
    <location>
        <begin position="37"/>
        <end position="51"/>
    </location>
</feature>
<organism evidence="2 3">
    <name type="scientific">Trichonephila clavipes</name>
    <name type="common">Golden silk orbweaver</name>
    <name type="synonym">Nephila clavipes</name>
    <dbReference type="NCBI Taxonomy" id="2585209"/>
    <lineage>
        <taxon>Eukaryota</taxon>
        <taxon>Metazoa</taxon>
        <taxon>Ecdysozoa</taxon>
        <taxon>Arthropoda</taxon>
        <taxon>Chelicerata</taxon>
        <taxon>Arachnida</taxon>
        <taxon>Araneae</taxon>
        <taxon>Araneomorphae</taxon>
        <taxon>Entelegynae</taxon>
        <taxon>Araneoidea</taxon>
        <taxon>Nephilidae</taxon>
        <taxon>Trichonephila</taxon>
    </lineage>
</organism>
<name>A0A8X6SCS6_TRICX</name>
<reference evidence="2" key="1">
    <citation type="submission" date="2020-08" db="EMBL/GenBank/DDBJ databases">
        <title>Multicomponent nature underlies the extraordinary mechanical properties of spider dragline silk.</title>
        <authorList>
            <person name="Kono N."/>
            <person name="Nakamura H."/>
            <person name="Mori M."/>
            <person name="Yoshida Y."/>
            <person name="Ohtoshi R."/>
            <person name="Malay A.D."/>
            <person name="Moran D.A.P."/>
            <person name="Tomita M."/>
            <person name="Numata K."/>
            <person name="Arakawa K."/>
        </authorList>
    </citation>
    <scope>NUCLEOTIDE SEQUENCE</scope>
</reference>
<comment type="caution">
    <text evidence="2">The sequence shown here is derived from an EMBL/GenBank/DDBJ whole genome shotgun (WGS) entry which is preliminary data.</text>
</comment>
<evidence type="ECO:0000313" key="2">
    <source>
        <dbReference type="EMBL" id="GFY09043.1"/>
    </source>
</evidence>